<gene>
    <name evidence="1" type="ORF">N1032_28065</name>
</gene>
<evidence type="ECO:0000313" key="1">
    <source>
        <dbReference type="EMBL" id="MCS5737593.1"/>
    </source>
</evidence>
<keyword evidence="2" id="KW-1185">Reference proteome</keyword>
<protein>
    <submittedName>
        <fullName evidence="1">Uncharacterized protein</fullName>
    </submittedName>
</protein>
<reference evidence="1" key="1">
    <citation type="submission" date="2022-08" db="EMBL/GenBank/DDBJ databases">
        <authorList>
            <person name="Deng Y."/>
            <person name="Han X.-F."/>
            <person name="Zhang Y.-Q."/>
        </authorList>
    </citation>
    <scope>NUCLEOTIDE SEQUENCE</scope>
    <source>
        <strain evidence="1">CPCC 203386</strain>
    </source>
</reference>
<comment type="caution">
    <text evidence="1">The sequence shown here is derived from an EMBL/GenBank/DDBJ whole genome shotgun (WGS) entry which is preliminary data.</text>
</comment>
<organism evidence="1 2">
    <name type="scientific">Herbiconiux daphne</name>
    <dbReference type="NCBI Taxonomy" id="2970914"/>
    <lineage>
        <taxon>Bacteria</taxon>
        <taxon>Bacillati</taxon>
        <taxon>Actinomycetota</taxon>
        <taxon>Actinomycetes</taxon>
        <taxon>Micrococcales</taxon>
        <taxon>Microbacteriaceae</taxon>
        <taxon>Herbiconiux</taxon>
    </lineage>
</organism>
<feature type="non-terminal residue" evidence="1">
    <location>
        <position position="1"/>
    </location>
</feature>
<sequence>ALLRHIHRDMLNRVIRIDDIVAWPPFEINTRLKFGTVVGTTPKRVYVQLKTDTREEVRPYPIRISPQNLLVITQQVLANIEGNVGASQYLEETRG</sequence>
<proteinExistence type="predicted"/>
<dbReference type="EMBL" id="JANLCJ010000854">
    <property type="protein sequence ID" value="MCS5737593.1"/>
    <property type="molecule type" value="Genomic_DNA"/>
</dbReference>
<accession>A0ABT2HCA4</accession>
<dbReference type="Proteomes" id="UP001165586">
    <property type="component" value="Unassembled WGS sequence"/>
</dbReference>
<dbReference type="RefSeq" id="WP_259544030.1">
    <property type="nucleotide sequence ID" value="NZ_JANLCJ010000854.1"/>
</dbReference>
<evidence type="ECO:0000313" key="2">
    <source>
        <dbReference type="Proteomes" id="UP001165586"/>
    </source>
</evidence>
<name>A0ABT2HCA4_9MICO</name>